<sequence length="163" mass="18533">MQVRDFMIRKIITVKQSTTVKELISILETNRIGGVPVVDDKGNLVGIVSDGDIVRFLSPHKEKIYLAYYATYVEEAEKIEDVLRERMNTPIEEIMVKKHIKTLAPDEDFESAIRLISRHHFKKIPVVNGAGRVVGIISRGDIIHNLSKSIFNEEASTEGKREF</sequence>
<dbReference type="AlphaFoldDB" id="A0AA95MUV5"/>
<dbReference type="InterPro" id="IPR000644">
    <property type="entry name" value="CBS_dom"/>
</dbReference>
<name>A0AA95MUV5_9BACI</name>
<evidence type="ECO:0000256" key="1">
    <source>
        <dbReference type="ARBA" id="ARBA00023122"/>
    </source>
</evidence>
<dbReference type="InterPro" id="IPR046342">
    <property type="entry name" value="CBS_dom_sf"/>
</dbReference>
<dbReference type="InterPro" id="IPR051257">
    <property type="entry name" value="Diverse_CBS-Domain"/>
</dbReference>
<keyword evidence="5" id="KW-1185">Reference proteome</keyword>
<dbReference type="PANTHER" id="PTHR43080:SF2">
    <property type="entry name" value="CBS DOMAIN-CONTAINING PROTEIN"/>
    <property type="match status" value="1"/>
</dbReference>
<dbReference type="Gene3D" id="3.10.580.10">
    <property type="entry name" value="CBS-domain"/>
    <property type="match status" value="1"/>
</dbReference>
<evidence type="ECO:0000256" key="2">
    <source>
        <dbReference type="PROSITE-ProRule" id="PRU00703"/>
    </source>
</evidence>
<protein>
    <submittedName>
        <fullName evidence="4">CBS domain-containing protein</fullName>
    </submittedName>
</protein>
<dbReference type="PROSITE" id="PS51371">
    <property type="entry name" value="CBS"/>
    <property type="match status" value="2"/>
</dbReference>
<evidence type="ECO:0000313" key="5">
    <source>
        <dbReference type="Proteomes" id="UP001178288"/>
    </source>
</evidence>
<dbReference type="CDD" id="cd04586">
    <property type="entry name" value="CBS_pair_BON_assoc"/>
    <property type="match status" value="1"/>
</dbReference>
<feature type="domain" description="CBS" evidence="3">
    <location>
        <begin position="7"/>
        <end position="64"/>
    </location>
</feature>
<accession>A0AA95MUV5</accession>
<dbReference type="PANTHER" id="PTHR43080">
    <property type="entry name" value="CBS DOMAIN-CONTAINING PROTEIN CBSX3, MITOCHONDRIAL"/>
    <property type="match status" value="1"/>
</dbReference>
<proteinExistence type="predicted"/>
<dbReference type="RefSeq" id="WP_066095715.1">
    <property type="nucleotide sequence ID" value="NZ_CP126114.1"/>
</dbReference>
<feature type="domain" description="CBS" evidence="3">
    <location>
        <begin position="95"/>
        <end position="154"/>
    </location>
</feature>
<dbReference type="EMBL" id="CP126114">
    <property type="protein sequence ID" value="WHY86823.1"/>
    <property type="molecule type" value="Genomic_DNA"/>
</dbReference>
<dbReference type="KEGG" id="nnv:QNH39_02810"/>
<keyword evidence="1 2" id="KW-0129">CBS domain</keyword>
<reference evidence="4" key="1">
    <citation type="submission" date="2023-05" db="EMBL/GenBank/DDBJ databases">
        <title>Comparative genomics of Bacillaceae isolates and their secondary metabolite potential.</title>
        <authorList>
            <person name="Song L."/>
            <person name="Nielsen L.J."/>
            <person name="Mohite O."/>
            <person name="Xu X."/>
            <person name="Weber T."/>
            <person name="Kovacs A.T."/>
        </authorList>
    </citation>
    <scope>NUCLEOTIDE SEQUENCE</scope>
    <source>
        <strain evidence="4">XLM17</strain>
    </source>
</reference>
<evidence type="ECO:0000259" key="3">
    <source>
        <dbReference type="PROSITE" id="PS51371"/>
    </source>
</evidence>
<evidence type="ECO:0000313" key="4">
    <source>
        <dbReference type="EMBL" id="WHY86823.1"/>
    </source>
</evidence>
<dbReference type="Pfam" id="PF00571">
    <property type="entry name" value="CBS"/>
    <property type="match status" value="2"/>
</dbReference>
<organism evidence="4 5">
    <name type="scientific">Neobacillus novalis</name>
    <dbReference type="NCBI Taxonomy" id="220687"/>
    <lineage>
        <taxon>Bacteria</taxon>
        <taxon>Bacillati</taxon>
        <taxon>Bacillota</taxon>
        <taxon>Bacilli</taxon>
        <taxon>Bacillales</taxon>
        <taxon>Bacillaceae</taxon>
        <taxon>Neobacillus</taxon>
    </lineage>
</organism>
<gene>
    <name evidence="4" type="ORF">QNH39_02810</name>
</gene>
<dbReference type="SUPFAM" id="SSF54631">
    <property type="entry name" value="CBS-domain pair"/>
    <property type="match status" value="1"/>
</dbReference>
<dbReference type="SMART" id="SM00116">
    <property type="entry name" value="CBS"/>
    <property type="match status" value="2"/>
</dbReference>
<dbReference type="Proteomes" id="UP001178288">
    <property type="component" value="Chromosome"/>
</dbReference>